<protein>
    <submittedName>
        <fullName evidence="1">Uncharacterized protein</fullName>
    </submittedName>
</protein>
<comment type="caution">
    <text evidence="1">The sequence shown here is derived from an EMBL/GenBank/DDBJ whole genome shotgun (WGS) entry which is preliminary data.</text>
</comment>
<dbReference type="EMBL" id="WHJG01000001">
    <property type="protein sequence ID" value="NHZ78067.1"/>
    <property type="molecule type" value="Genomic_DNA"/>
</dbReference>
<dbReference type="Proteomes" id="UP000621455">
    <property type="component" value="Unassembled WGS sequence"/>
</dbReference>
<organism evidence="1 2">
    <name type="scientific">Massilia frigida</name>
    <dbReference type="NCBI Taxonomy" id="2609281"/>
    <lineage>
        <taxon>Bacteria</taxon>
        <taxon>Pseudomonadati</taxon>
        <taxon>Pseudomonadota</taxon>
        <taxon>Betaproteobacteria</taxon>
        <taxon>Burkholderiales</taxon>
        <taxon>Oxalobacteraceae</taxon>
        <taxon>Telluria group</taxon>
        <taxon>Massilia</taxon>
    </lineage>
</organism>
<reference evidence="1 2" key="1">
    <citation type="submission" date="2019-10" db="EMBL/GenBank/DDBJ databases">
        <title>Taxonomy of Antarctic Massilia spp.: description of Massilia rubra sp. nov., Massilia aquatica sp. nov., Massilia mucilaginosa sp. nov., Massilia frigida sp. nov. isolated from streams, lakes and regoliths.</title>
        <authorList>
            <person name="Holochova P."/>
            <person name="Sedlacek I."/>
            <person name="Kralova S."/>
            <person name="Maslanova I."/>
            <person name="Busse H.-J."/>
            <person name="Stankova E."/>
            <person name="Vrbovska V."/>
            <person name="Kovarovic V."/>
            <person name="Bartak M."/>
            <person name="Svec P."/>
            <person name="Pantucek R."/>
        </authorList>
    </citation>
    <scope>NUCLEOTIDE SEQUENCE [LARGE SCALE GENOMIC DNA]</scope>
    <source>
        <strain evidence="1 2">CCM 8695</strain>
    </source>
</reference>
<evidence type="ECO:0000313" key="1">
    <source>
        <dbReference type="EMBL" id="NHZ78067.1"/>
    </source>
</evidence>
<gene>
    <name evidence="1" type="ORF">F2P44_01975</name>
</gene>
<keyword evidence="2" id="KW-1185">Reference proteome</keyword>
<sequence>MLNKPVDKKALKLLGQYDSVSQSYARLKRPLEPDEQEWIDIRGVTSDEEFAYLKEQGLAFDPVDMKHDEAVRKCFAYAKQCKKSHVTDLFLSSFTAERLDFRSGLAPYAMMQTMPDHGFTKYSAPGFCAVCSAAPVYTDMDTTDWNVDRYKYGSIGLLKVPYVIQFHLAQHLQLAQQKPTADDFRIFNAILDTLRSVDAKTKPKDLHKYLKKIEGFKATNDQCRVLVEALGIASILETEEHKGYLTHFTNPGLAPSKSHSSDWAYPVDFWTGADGVNKKALAFWFGDYPEIRLE</sequence>
<evidence type="ECO:0000313" key="2">
    <source>
        <dbReference type="Proteomes" id="UP000621455"/>
    </source>
</evidence>
<proteinExistence type="predicted"/>
<name>A0ABX0N5W0_9BURK</name>
<dbReference type="RefSeq" id="WP_167084510.1">
    <property type="nucleotide sequence ID" value="NZ_WHJG01000001.1"/>
</dbReference>
<accession>A0ABX0N5W0</accession>